<dbReference type="EMBL" id="NJBN01000004">
    <property type="protein sequence ID" value="TKJ40757.1"/>
    <property type="molecule type" value="Genomic_DNA"/>
</dbReference>
<evidence type="ECO:0000313" key="7">
    <source>
        <dbReference type="EMBL" id="TKJ40757.1"/>
    </source>
</evidence>
<reference evidence="7 8" key="1">
    <citation type="submission" date="2017-06" db="EMBL/GenBank/DDBJ databases">
        <title>Novel microbial phyla capable of carbon fixation and sulfur reduction in deep-sea sediments.</title>
        <authorList>
            <person name="Huang J."/>
            <person name="Baker B."/>
            <person name="Wang Y."/>
        </authorList>
    </citation>
    <scope>NUCLEOTIDE SEQUENCE [LARGE SCALE GENOMIC DNA]</scope>
    <source>
        <strain evidence="7">B3_LCP</strain>
    </source>
</reference>
<feature type="binding site" evidence="5">
    <location>
        <position position="73"/>
    </location>
    <ligand>
        <name>[4Fe-4S] cluster</name>
        <dbReference type="ChEBI" id="CHEBI:49883"/>
        <note>4Fe-4S-S-AdoMet</note>
    </ligand>
</feature>
<dbReference type="Proteomes" id="UP000319619">
    <property type="component" value="Unassembled WGS sequence"/>
</dbReference>
<sequence>MMDSFSSQYENCLLCGHQCGVNRLVDEQGVCGLSAELLVSSVGPHFGEEPELVGYRGSGTIFFAGCNLDCQFCQNWDISHERRGSPTSIEQLAQHMLDLERIGCHNVNFVTPTPYTPSILEALNLARERDLRVPVVYNCGGYESVEVLALCEGKIEIYMPDAKYSDAEIAEQFSEAPDYPEINQKALKEMHRQVGDLQVVNGVAQRGLLIRHLVLPSYKDNTEKVLKFIATEISPDTYVNVMDQYRPCFRADTLTGMNRGLTTAEYDDAVQFAREVGLHRGF</sequence>
<dbReference type="AlphaFoldDB" id="A0A532V1B9"/>
<feature type="domain" description="Radical SAM core" evidence="6">
    <location>
        <begin position="61"/>
        <end position="189"/>
    </location>
</feature>
<dbReference type="InterPro" id="IPR013785">
    <property type="entry name" value="Aldolase_TIM"/>
</dbReference>
<keyword evidence="4 5" id="KW-0411">Iron-sulfur</keyword>
<dbReference type="GO" id="GO:0051536">
    <property type="term" value="F:iron-sulfur cluster binding"/>
    <property type="evidence" value="ECO:0007669"/>
    <property type="project" value="UniProtKB-KW"/>
</dbReference>
<dbReference type="PANTHER" id="PTHR43075:SF1">
    <property type="entry name" value="FORMATE LYASE ACTIVATING ENZYME, PUTATIVE (AFU_ORTHOLOGUE AFUA_2G15630)-RELATED"/>
    <property type="match status" value="1"/>
</dbReference>
<evidence type="ECO:0000256" key="4">
    <source>
        <dbReference type="ARBA" id="ARBA00023014"/>
    </source>
</evidence>
<keyword evidence="2 5" id="KW-0479">Metal-binding</keyword>
<proteinExistence type="predicted"/>
<feature type="binding site" evidence="5">
    <location>
        <position position="66"/>
    </location>
    <ligand>
        <name>[4Fe-4S] cluster</name>
        <dbReference type="ChEBI" id="CHEBI:49883"/>
        <note>4Fe-4S-S-AdoMet</note>
    </ligand>
</feature>
<dbReference type="Pfam" id="PF04055">
    <property type="entry name" value="Radical_SAM"/>
    <property type="match status" value="1"/>
</dbReference>
<dbReference type="SFLD" id="SFLDS00029">
    <property type="entry name" value="Radical_SAM"/>
    <property type="match status" value="1"/>
</dbReference>
<comment type="caution">
    <text evidence="7">The sequence shown here is derived from an EMBL/GenBank/DDBJ whole genome shotgun (WGS) entry which is preliminary data.</text>
</comment>
<organism evidence="7 8">
    <name type="scientific">candidate division LCP-89 bacterium B3_LCP</name>
    <dbReference type="NCBI Taxonomy" id="2012998"/>
    <lineage>
        <taxon>Bacteria</taxon>
        <taxon>Pseudomonadati</taxon>
        <taxon>Bacteria division LCP-89</taxon>
    </lineage>
</organism>
<name>A0A532V1B9_UNCL8</name>
<dbReference type="SFLD" id="SFLDG01099">
    <property type="entry name" value="Uncharacterised_Radical_SAM_Su"/>
    <property type="match status" value="1"/>
</dbReference>
<dbReference type="InterPro" id="IPR016431">
    <property type="entry name" value="Pyrv-formate_lyase-activ_prd"/>
</dbReference>
<keyword evidence="3 5" id="KW-0408">Iron</keyword>
<dbReference type="GO" id="GO:0046872">
    <property type="term" value="F:metal ion binding"/>
    <property type="evidence" value="ECO:0007669"/>
    <property type="project" value="UniProtKB-KW"/>
</dbReference>
<protein>
    <submittedName>
        <fullName evidence="7">Radical SAM protein</fullName>
    </submittedName>
</protein>
<gene>
    <name evidence="7" type="ORF">CEE37_07270</name>
</gene>
<dbReference type="SUPFAM" id="SSF102114">
    <property type="entry name" value="Radical SAM enzymes"/>
    <property type="match status" value="1"/>
</dbReference>
<evidence type="ECO:0000256" key="5">
    <source>
        <dbReference type="PIRSR" id="PIRSR004869-50"/>
    </source>
</evidence>
<dbReference type="InterPro" id="IPR040085">
    <property type="entry name" value="MJ0674-like"/>
</dbReference>
<dbReference type="Gene3D" id="3.20.20.70">
    <property type="entry name" value="Aldolase class I"/>
    <property type="match status" value="1"/>
</dbReference>
<evidence type="ECO:0000313" key="8">
    <source>
        <dbReference type="Proteomes" id="UP000319619"/>
    </source>
</evidence>
<accession>A0A532V1B9</accession>
<evidence type="ECO:0000256" key="3">
    <source>
        <dbReference type="ARBA" id="ARBA00023004"/>
    </source>
</evidence>
<evidence type="ECO:0000256" key="2">
    <source>
        <dbReference type="ARBA" id="ARBA00022723"/>
    </source>
</evidence>
<dbReference type="CDD" id="cd01335">
    <property type="entry name" value="Radical_SAM"/>
    <property type="match status" value="1"/>
</dbReference>
<comment type="cofactor">
    <cofactor evidence="5">
        <name>[4Fe-4S] cluster</name>
        <dbReference type="ChEBI" id="CHEBI:49883"/>
    </cofactor>
    <text evidence="5">Binds 1 [4Fe-4S] cluster. The cluster is coordinated with 3 cysteines and an exchangeable S-adenosyl-L-methionine.</text>
</comment>
<dbReference type="PANTHER" id="PTHR43075">
    <property type="entry name" value="FORMATE LYASE ACTIVATING ENZYME, PUTATIVE (AFU_ORTHOLOGUE AFUA_2G15630)-RELATED"/>
    <property type="match status" value="1"/>
</dbReference>
<dbReference type="PIRSF" id="PIRSF004869">
    <property type="entry name" value="PflX_prd"/>
    <property type="match status" value="1"/>
</dbReference>
<keyword evidence="1 5" id="KW-0949">S-adenosyl-L-methionine</keyword>
<evidence type="ECO:0000259" key="6">
    <source>
        <dbReference type="Pfam" id="PF04055"/>
    </source>
</evidence>
<dbReference type="GO" id="GO:0003824">
    <property type="term" value="F:catalytic activity"/>
    <property type="evidence" value="ECO:0007669"/>
    <property type="project" value="InterPro"/>
</dbReference>
<dbReference type="InterPro" id="IPR058240">
    <property type="entry name" value="rSAM_sf"/>
</dbReference>
<dbReference type="InterPro" id="IPR007197">
    <property type="entry name" value="rSAM"/>
</dbReference>
<feature type="binding site" evidence="5">
    <location>
        <position position="70"/>
    </location>
    <ligand>
        <name>[4Fe-4S] cluster</name>
        <dbReference type="ChEBI" id="CHEBI:49883"/>
        <note>4Fe-4S-S-AdoMet</note>
    </ligand>
</feature>
<evidence type="ECO:0000256" key="1">
    <source>
        <dbReference type="ARBA" id="ARBA00022691"/>
    </source>
</evidence>